<protein>
    <recommendedName>
        <fullName evidence="13">YLP motif-containing protein 1</fullName>
    </recommendedName>
    <alternativeName>
        <fullName evidence="14">Nuclear protein ZAP3</fullName>
    </alternativeName>
</protein>
<evidence type="ECO:0000313" key="16">
    <source>
        <dbReference type="EMBL" id="CAF4996110.1"/>
    </source>
</evidence>
<evidence type="ECO:0000256" key="12">
    <source>
        <dbReference type="ARBA" id="ARBA00065932"/>
    </source>
</evidence>
<comment type="subunit">
    <text evidence="12">Interacts with PPP1CA and NCOA5. Forms a complex with ILF2, ILF3, KHDRBS1, RBMX, NCOA5 and PPP1CA.</text>
</comment>
<dbReference type="SUPFAM" id="SSF52540">
    <property type="entry name" value="P-loop containing nucleoside triphosphate hydrolases"/>
    <property type="match status" value="1"/>
</dbReference>
<feature type="region of interest" description="Disordered" evidence="15">
    <location>
        <begin position="189"/>
        <end position="217"/>
    </location>
</feature>
<name>A0A8S3DQT3_9BILA</name>
<keyword evidence="9" id="KW-0804">Transcription</keyword>
<proteinExistence type="predicted"/>
<dbReference type="Gene3D" id="3.40.50.300">
    <property type="entry name" value="P-loop containing nucleotide triphosphate hydrolases"/>
    <property type="match status" value="1"/>
</dbReference>
<evidence type="ECO:0000256" key="5">
    <source>
        <dbReference type="ARBA" id="ARBA00022741"/>
    </source>
</evidence>
<keyword evidence="6" id="KW-0067">ATP-binding</keyword>
<dbReference type="GO" id="GO:0005524">
    <property type="term" value="F:ATP binding"/>
    <property type="evidence" value="ECO:0007669"/>
    <property type="project" value="UniProtKB-KW"/>
</dbReference>
<evidence type="ECO:0000256" key="11">
    <source>
        <dbReference type="ARBA" id="ARBA00058677"/>
    </source>
</evidence>
<feature type="compositionally biased region" description="Polar residues" evidence="15">
    <location>
        <begin position="243"/>
        <end position="261"/>
    </location>
</feature>
<keyword evidence="5" id="KW-0547">Nucleotide-binding</keyword>
<evidence type="ECO:0000256" key="3">
    <source>
        <dbReference type="ARBA" id="ARBA00022491"/>
    </source>
</evidence>
<evidence type="ECO:0000256" key="2">
    <source>
        <dbReference type="ARBA" id="ARBA00022481"/>
    </source>
</evidence>
<dbReference type="PANTHER" id="PTHR13413:SF0">
    <property type="entry name" value="YLP MOTIF-CONTAINING PROTEIN 1"/>
    <property type="match status" value="1"/>
</dbReference>
<evidence type="ECO:0000256" key="7">
    <source>
        <dbReference type="ARBA" id="ARBA00022843"/>
    </source>
</evidence>
<dbReference type="Pfam" id="PF08433">
    <property type="entry name" value="KTI12"/>
    <property type="match status" value="1"/>
</dbReference>
<feature type="region of interest" description="Disordered" evidence="15">
    <location>
        <begin position="243"/>
        <end position="267"/>
    </location>
</feature>
<dbReference type="GO" id="GO:0016607">
    <property type="term" value="C:nuclear speck"/>
    <property type="evidence" value="ECO:0007669"/>
    <property type="project" value="UniProtKB-SubCell"/>
</dbReference>
<dbReference type="InterPro" id="IPR027417">
    <property type="entry name" value="P-loop_NTPase"/>
</dbReference>
<organism evidence="16 17">
    <name type="scientific">Rotaria magnacalcarata</name>
    <dbReference type="NCBI Taxonomy" id="392030"/>
    <lineage>
        <taxon>Eukaryota</taxon>
        <taxon>Metazoa</taxon>
        <taxon>Spiralia</taxon>
        <taxon>Gnathifera</taxon>
        <taxon>Rotifera</taxon>
        <taxon>Eurotatoria</taxon>
        <taxon>Bdelloidea</taxon>
        <taxon>Philodinida</taxon>
        <taxon>Philodinidae</taxon>
        <taxon>Rotaria</taxon>
    </lineage>
</organism>
<reference evidence="16" key="1">
    <citation type="submission" date="2021-02" db="EMBL/GenBank/DDBJ databases">
        <authorList>
            <person name="Nowell W R."/>
        </authorList>
    </citation>
    <scope>NUCLEOTIDE SEQUENCE</scope>
</reference>
<comment type="caution">
    <text evidence="16">The sequence shown here is derived from an EMBL/GenBank/DDBJ whole genome shotgun (WGS) entry which is preliminary data.</text>
</comment>
<dbReference type="FunFam" id="3.40.50.300:FF:000399">
    <property type="entry name" value="YLP motif containing 1"/>
    <property type="match status" value="1"/>
</dbReference>
<keyword evidence="4" id="KW-1017">Isopeptide bond</keyword>
<dbReference type="InterPro" id="IPR013641">
    <property type="entry name" value="KTI12/PSTK"/>
</dbReference>
<evidence type="ECO:0000313" key="17">
    <source>
        <dbReference type="Proteomes" id="UP000676336"/>
    </source>
</evidence>
<keyword evidence="10" id="KW-0539">Nucleus</keyword>
<evidence type="ECO:0000256" key="13">
    <source>
        <dbReference type="ARBA" id="ARBA00068971"/>
    </source>
</evidence>
<evidence type="ECO:0000256" key="6">
    <source>
        <dbReference type="ARBA" id="ARBA00022840"/>
    </source>
</evidence>
<dbReference type="InterPro" id="IPR026314">
    <property type="entry name" value="YLP_motif_con_p1"/>
</dbReference>
<dbReference type="Proteomes" id="UP000676336">
    <property type="component" value="Unassembled WGS sequence"/>
</dbReference>
<evidence type="ECO:0000256" key="8">
    <source>
        <dbReference type="ARBA" id="ARBA00023015"/>
    </source>
</evidence>
<evidence type="ECO:0000256" key="9">
    <source>
        <dbReference type="ARBA" id="ARBA00023163"/>
    </source>
</evidence>
<comment type="subcellular location">
    <subcellularLocation>
        <location evidence="1">Nucleus speckle</location>
    </subcellularLocation>
</comment>
<feature type="compositionally biased region" description="Low complexity" evidence="15">
    <location>
        <begin position="192"/>
        <end position="202"/>
    </location>
</feature>
<accession>A0A8S3DQT3</accession>
<keyword evidence="8" id="KW-0805">Transcription regulation</keyword>
<feature type="non-terminal residue" evidence="16">
    <location>
        <position position="293"/>
    </location>
</feature>
<dbReference type="PANTHER" id="PTHR13413">
    <property type="entry name" value="YLP MOTIF CONTAINING PROTEIN NUCLEAR PROTEIN ZAP"/>
    <property type="match status" value="1"/>
</dbReference>
<gene>
    <name evidence="16" type="ORF">SMN809_LOCUS56546</name>
</gene>
<comment type="function">
    <text evidence="11">Plays a role in the reduction of telomerase activity during differentiation of embryonic stem cells by binding to the core promoter of TERT and controlling its down-regulation.</text>
</comment>
<dbReference type="AlphaFoldDB" id="A0A8S3DQT3"/>
<evidence type="ECO:0000256" key="14">
    <source>
        <dbReference type="ARBA" id="ARBA00083294"/>
    </source>
</evidence>
<evidence type="ECO:0000256" key="1">
    <source>
        <dbReference type="ARBA" id="ARBA00004324"/>
    </source>
</evidence>
<evidence type="ECO:0000256" key="4">
    <source>
        <dbReference type="ARBA" id="ARBA00022499"/>
    </source>
</evidence>
<keyword evidence="3" id="KW-0678">Repressor</keyword>
<dbReference type="EMBL" id="CAJOBI010202632">
    <property type="protein sequence ID" value="CAF4996110.1"/>
    <property type="molecule type" value="Genomic_DNA"/>
</dbReference>
<evidence type="ECO:0000256" key="10">
    <source>
        <dbReference type="ARBA" id="ARBA00023242"/>
    </source>
</evidence>
<evidence type="ECO:0000256" key="15">
    <source>
        <dbReference type="SAM" id="MobiDB-lite"/>
    </source>
</evidence>
<dbReference type="GO" id="GO:0032204">
    <property type="term" value="P:regulation of telomere maintenance"/>
    <property type="evidence" value="ECO:0007669"/>
    <property type="project" value="TreeGrafter"/>
</dbReference>
<keyword evidence="2" id="KW-0488">Methylation</keyword>
<keyword evidence="7" id="KW-0832">Ubl conjugation</keyword>
<sequence length="293" mass="34051">GRLQRPGQLIIFLRGLPGSGKSYVAELIKNEEELNSKGTNKPKILSIDNYFLNENQLETKDPKTGKITKTSVMEYEYDAKMEETYRRNLIKLVRKSIDDRFYPFLIVDQNNEQIGHFRDMADYAEANQFQVYFVELNNDLQICAQRNIHSRSSVDIEQIHKRWEQLPLRYEILDIRSLLQSDAIDEVEMDDASSATTTTTEQNDAEEEESQITKKSKWEAMMETNLDRLDGIYQRRNVSSSPLIEKYSNNTSGNIDEQPNDLSPDCQSRKKKVRWADVEESALHLHKKAGMLF</sequence>